<keyword evidence="11" id="KW-0067">ATP-binding</keyword>
<dbReference type="OrthoDB" id="9809356at2"/>
<protein>
    <recommendedName>
        <fullName evidence="7">Dihydrofolate synthase/folylpolyglutamate synthase</fullName>
        <ecNumber evidence="5">6.3.2.12</ecNumber>
        <ecNumber evidence="6">6.3.2.17</ecNumber>
    </recommendedName>
    <alternativeName>
        <fullName evidence="16">Folylpoly-gamma-glutamate synthetase-dihydrofolate synthetase</fullName>
    </alternativeName>
    <alternativeName>
        <fullName evidence="14">Folylpolyglutamate synthetase</fullName>
    </alternativeName>
    <alternativeName>
        <fullName evidence="15">Tetrahydrofolylpolyglutamate synthase</fullName>
    </alternativeName>
</protein>
<dbReference type="Gene3D" id="3.40.1190.10">
    <property type="entry name" value="Mur-like, catalytic domain"/>
    <property type="match status" value="1"/>
</dbReference>
<comment type="similarity">
    <text evidence="4">Belongs to the folylpolyglutamate synthase family.</text>
</comment>
<accession>A0A5C6FRW7</accession>
<evidence type="ECO:0000256" key="4">
    <source>
        <dbReference type="ARBA" id="ARBA00008276"/>
    </source>
</evidence>
<reference evidence="23 24" key="1">
    <citation type="submission" date="2019-02" db="EMBL/GenBank/DDBJ databases">
        <title>Deep-cultivation of Planctomycetes and their phenomic and genomic characterization uncovers novel biology.</title>
        <authorList>
            <person name="Wiegand S."/>
            <person name="Jogler M."/>
            <person name="Boedeker C."/>
            <person name="Pinto D."/>
            <person name="Vollmers J."/>
            <person name="Rivas-Marin E."/>
            <person name="Kohn T."/>
            <person name="Peeters S.H."/>
            <person name="Heuer A."/>
            <person name="Rast P."/>
            <person name="Oberbeckmann S."/>
            <person name="Bunk B."/>
            <person name="Jeske O."/>
            <person name="Meyerdierks A."/>
            <person name="Storesund J.E."/>
            <person name="Kallscheuer N."/>
            <person name="Luecker S."/>
            <person name="Lage O.M."/>
            <person name="Pohl T."/>
            <person name="Merkel B.J."/>
            <person name="Hornburger P."/>
            <person name="Mueller R.-W."/>
            <person name="Bruemmer F."/>
            <person name="Labrenz M."/>
            <person name="Spormann A.M."/>
            <person name="Op Den Camp H."/>
            <person name="Overmann J."/>
            <person name="Amann R."/>
            <person name="Jetten M.S.M."/>
            <person name="Mascher T."/>
            <person name="Medema M.H."/>
            <person name="Devos D.P."/>
            <person name="Kaster A.-K."/>
            <person name="Ovreas L."/>
            <person name="Rohde M."/>
            <person name="Galperin M.Y."/>
            <person name="Jogler C."/>
        </authorList>
    </citation>
    <scope>NUCLEOTIDE SEQUENCE [LARGE SCALE GENOMIC DNA]</scope>
    <source>
        <strain evidence="23 24">V7</strain>
    </source>
</reference>
<dbReference type="PROSITE" id="PS01012">
    <property type="entry name" value="FOLYLPOLYGLU_SYNT_2"/>
    <property type="match status" value="1"/>
</dbReference>
<dbReference type="PANTHER" id="PTHR11136:SF0">
    <property type="entry name" value="DIHYDROFOLATE SYNTHETASE-RELATED"/>
    <property type="match status" value="1"/>
</dbReference>
<evidence type="ECO:0000256" key="12">
    <source>
        <dbReference type="ARBA" id="ARBA00022842"/>
    </source>
</evidence>
<evidence type="ECO:0000256" key="5">
    <source>
        <dbReference type="ARBA" id="ARBA00013023"/>
    </source>
</evidence>
<evidence type="ECO:0000256" key="6">
    <source>
        <dbReference type="ARBA" id="ARBA00013025"/>
    </source>
</evidence>
<comment type="catalytic activity">
    <reaction evidence="20">
        <text>7,8-dihydropteroate + L-glutamate + ATP = 7,8-dihydrofolate + ADP + phosphate + H(+)</text>
        <dbReference type="Rhea" id="RHEA:23584"/>
        <dbReference type="ChEBI" id="CHEBI:15378"/>
        <dbReference type="ChEBI" id="CHEBI:17839"/>
        <dbReference type="ChEBI" id="CHEBI:29985"/>
        <dbReference type="ChEBI" id="CHEBI:30616"/>
        <dbReference type="ChEBI" id="CHEBI:43474"/>
        <dbReference type="ChEBI" id="CHEBI:57451"/>
        <dbReference type="ChEBI" id="CHEBI:456216"/>
        <dbReference type="EC" id="6.3.2.12"/>
    </reaction>
</comment>
<dbReference type="EC" id="6.3.2.12" evidence="5"/>
<evidence type="ECO:0000256" key="10">
    <source>
        <dbReference type="ARBA" id="ARBA00022741"/>
    </source>
</evidence>
<evidence type="ECO:0000256" key="18">
    <source>
        <dbReference type="ARBA" id="ARBA00047808"/>
    </source>
</evidence>
<keyword evidence="10" id="KW-0547">Nucleotide-binding</keyword>
<feature type="domain" description="Mur ligase C-terminal" evidence="21">
    <location>
        <begin position="364"/>
        <end position="493"/>
    </location>
</feature>
<evidence type="ECO:0000256" key="2">
    <source>
        <dbReference type="ARBA" id="ARBA00004799"/>
    </source>
</evidence>
<dbReference type="InterPro" id="IPR013221">
    <property type="entry name" value="Mur_ligase_cen"/>
</dbReference>
<comment type="catalytic activity">
    <reaction evidence="19">
        <text>(6R)-5,10-methylenetetrahydrofolyl-(gamma-L-Glu)(n) + L-glutamate + ATP = (6R)-5,10-methylenetetrahydrofolyl-(gamma-L-Glu)(n+1) + ADP + phosphate + H(+)</text>
        <dbReference type="Rhea" id="RHEA:51912"/>
        <dbReference type="Rhea" id="RHEA-COMP:13257"/>
        <dbReference type="Rhea" id="RHEA-COMP:13258"/>
        <dbReference type="ChEBI" id="CHEBI:15378"/>
        <dbReference type="ChEBI" id="CHEBI:29985"/>
        <dbReference type="ChEBI" id="CHEBI:30616"/>
        <dbReference type="ChEBI" id="CHEBI:43474"/>
        <dbReference type="ChEBI" id="CHEBI:136572"/>
        <dbReference type="ChEBI" id="CHEBI:456216"/>
        <dbReference type="EC" id="6.3.2.17"/>
    </reaction>
</comment>
<dbReference type="Pfam" id="PF08245">
    <property type="entry name" value="Mur_ligase_M"/>
    <property type="match status" value="1"/>
</dbReference>
<evidence type="ECO:0000256" key="15">
    <source>
        <dbReference type="ARBA" id="ARBA00030592"/>
    </source>
</evidence>
<dbReference type="Gene3D" id="3.90.190.20">
    <property type="entry name" value="Mur ligase, C-terminal domain"/>
    <property type="match status" value="1"/>
</dbReference>
<evidence type="ECO:0000256" key="7">
    <source>
        <dbReference type="ARBA" id="ARBA00019357"/>
    </source>
</evidence>
<dbReference type="InterPro" id="IPR036565">
    <property type="entry name" value="Mur-like_cat_sf"/>
</dbReference>
<comment type="function">
    <text evidence="1">Functions in two distinct reactions of the de novo folate biosynthetic pathway. Catalyzes the addition of a glutamate residue to dihydropteroate (7,8-dihydropteroate or H2Pte) to form dihydrofolate (7,8-dihydrofolate monoglutamate or H2Pte-Glu). Also catalyzes successive additions of L-glutamate to tetrahydrofolate or 10-formyltetrahydrofolate or 5,10-methylenetetrahydrofolate, leading to folylpolyglutamate derivatives.</text>
</comment>
<evidence type="ECO:0000313" key="23">
    <source>
        <dbReference type="EMBL" id="TWU62881.1"/>
    </source>
</evidence>
<evidence type="ECO:0000256" key="1">
    <source>
        <dbReference type="ARBA" id="ARBA00002714"/>
    </source>
</evidence>
<evidence type="ECO:0000256" key="14">
    <source>
        <dbReference type="ARBA" id="ARBA00030048"/>
    </source>
</evidence>
<evidence type="ECO:0000313" key="24">
    <source>
        <dbReference type="Proteomes" id="UP000316476"/>
    </source>
</evidence>
<dbReference type="SUPFAM" id="SSF53623">
    <property type="entry name" value="MurD-like peptide ligases, catalytic domain"/>
    <property type="match status" value="1"/>
</dbReference>
<dbReference type="GO" id="GO:0004326">
    <property type="term" value="F:tetrahydrofolylpolyglutamate synthase activity"/>
    <property type="evidence" value="ECO:0007669"/>
    <property type="project" value="UniProtKB-EC"/>
</dbReference>
<comment type="caution">
    <text evidence="23">The sequence shown here is derived from an EMBL/GenBank/DDBJ whole genome shotgun (WGS) entry which is preliminary data.</text>
</comment>
<proteinExistence type="inferred from homology"/>
<sequence>MGLINFERPSARTQDFQFRLQRMRDLLRRLDLGDLLHQKSAPKPAPIPTIHIAGTKGKGSVAMMIAAGLSAAGVRTGLYTSPHLHHLEERFRIDGKPCRPDQLDDLIEQSIPICRQMADQEVGQPTFFELTTALALLHFRQRGCQAQVIEVGLGGRLDSTNVIQSSLSVITSIGLDHQNVLGHTKAAIAAEKAGIIKPGVPVISGVRCRTVDPSRTGTACGQTTPPKNNVACDIQADDDPEPVIRRIAGEVGTRLLTLGEDFDFRCRPTRAWGSDVELFDLPAPTRNDDACPPPSPHMPPPAKLQFHLGVEGMHQAGNAALAAKSLQILADAQLLPDDEPAGFQLPSLDIQRCVRAWHSINLPGRIERFCLPDGPMLIIDTAHNEDSITALATTLGNRFGPSAAGRRRMVIVFGTSRDKDAGSMLRVLSRLTDRLVLTRFQDNPRYLPLDRLAEAVPPRSFSDVQSSESSQDAVAMACRATGPDGVVVVCGSFFLADEIRRGIQIETLI</sequence>
<evidence type="ECO:0000256" key="11">
    <source>
        <dbReference type="ARBA" id="ARBA00022840"/>
    </source>
</evidence>
<evidence type="ECO:0000256" key="9">
    <source>
        <dbReference type="ARBA" id="ARBA00022723"/>
    </source>
</evidence>
<dbReference type="PANTHER" id="PTHR11136">
    <property type="entry name" value="FOLYLPOLYGLUTAMATE SYNTHASE-RELATED"/>
    <property type="match status" value="1"/>
</dbReference>
<dbReference type="Pfam" id="PF02875">
    <property type="entry name" value="Mur_ligase_C"/>
    <property type="match status" value="1"/>
</dbReference>
<keyword evidence="8 23" id="KW-0436">Ligase</keyword>
<dbReference type="GO" id="GO:0005737">
    <property type="term" value="C:cytoplasm"/>
    <property type="evidence" value="ECO:0007669"/>
    <property type="project" value="TreeGrafter"/>
</dbReference>
<keyword evidence="12" id="KW-0460">Magnesium</keyword>
<evidence type="ECO:0000256" key="16">
    <source>
        <dbReference type="ARBA" id="ARBA00032510"/>
    </source>
</evidence>
<name>A0A5C6FRW7_9PLAN</name>
<dbReference type="InterPro" id="IPR004101">
    <property type="entry name" value="Mur_ligase_C"/>
</dbReference>
<gene>
    <name evidence="23" type="ORF">V7x_46180</name>
</gene>
<dbReference type="GO" id="GO:0046656">
    <property type="term" value="P:folic acid biosynthetic process"/>
    <property type="evidence" value="ECO:0007669"/>
    <property type="project" value="UniProtKB-KW"/>
</dbReference>
<dbReference type="EMBL" id="SJPZ01000002">
    <property type="protein sequence ID" value="TWU62881.1"/>
    <property type="molecule type" value="Genomic_DNA"/>
</dbReference>
<dbReference type="NCBIfam" id="TIGR01499">
    <property type="entry name" value="folC"/>
    <property type="match status" value="1"/>
</dbReference>
<evidence type="ECO:0000256" key="3">
    <source>
        <dbReference type="ARBA" id="ARBA00005150"/>
    </source>
</evidence>
<dbReference type="RefSeq" id="WP_146415597.1">
    <property type="nucleotide sequence ID" value="NZ_SJPZ01000002.1"/>
</dbReference>
<organism evidence="23 24">
    <name type="scientific">Crateriforma conspicua</name>
    <dbReference type="NCBI Taxonomy" id="2527996"/>
    <lineage>
        <taxon>Bacteria</taxon>
        <taxon>Pseudomonadati</taxon>
        <taxon>Planctomycetota</taxon>
        <taxon>Planctomycetia</taxon>
        <taxon>Planctomycetales</taxon>
        <taxon>Planctomycetaceae</taxon>
        <taxon>Crateriforma</taxon>
    </lineage>
</organism>
<dbReference type="GO" id="GO:0046872">
    <property type="term" value="F:metal ion binding"/>
    <property type="evidence" value="ECO:0007669"/>
    <property type="project" value="UniProtKB-KW"/>
</dbReference>
<dbReference type="EC" id="6.3.2.17" evidence="6"/>
<feature type="domain" description="Mur ligase central" evidence="22">
    <location>
        <begin position="52"/>
        <end position="197"/>
    </location>
</feature>
<comment type="catalytic activity">
    <reaction evidence="17">
        <text>(6S)-5,6,7,8-tetrahydrofolyl-(gamma-L-Glu)(n) + L-glutamate + ATP = (6S)-5,6,7,8-tetrahydrofolyl-(gamma-L-Glu)(n+1) + ADP + phosphate + H(+)</text>
        <dbReference type="Rhea" id="RHEA:10580"/>
        <dbReference type="Rhea" id="RHEA-COMP:14738"/>
        <dbReference type="Rhea" id="RHEA-COMP:14740"/>
        <dbReference type="ChEBI" id="CHEBI:15378"/>
        <dbReference type="ChEBI" id="CHEBI:29985"/>
        <dbReference type="ChEBI" id="CHEBI:30616"/>
        <dbReference type="ChEBI" id="CHEBI:43474"/>
        <dbReference type="ChEBI" id="CHEBI:141005"/>
        <dbReference type="ChEBI" id="CHEBI:456216"/>
        <dbReference type="EC" id="6.3.2.17"/>
    </reaction>
</comment>
<dbReference type="GO" id="GO:0008841">
    <property type="term" value="F:dihydrofolate synthase activity"/>
    <property type="evidence" value="ECO:0007669"/>
    <property type="project" value="UniProtKB-EC"/>
</dbReference>
<evidence type="ECO:0000256" key="17">
    <source>
        <dbReference type="ARBA" id="ARBA00047493"/>
    </source>
</evidence>
<comment type="catalytic activity">
    <reaction evidence="18">
        <text>10-formyltetrahydrofolyl-(gamma-L-Glu)(n) + L-glutamate + ATP = 10-formyltetrahydrofolyl-(gamma-L-Glu)(n+1) + ADP + phosphate + H(+)</text>
        <dbReference type="Rhea" id="RHEA:51904"/>
        <dbReference type="Rhea" id="RHEA-COMP:13088"/>
        <dbReference type="Rhea" id="RHEA-COMP:14300"/>
        <dbReference type="ChEBI" id="CHEBI:15378"/>
        <dbReference type="ChEBI" id="CHEBI:29985"/>
        <dbReference type="ChEBI" id="CHEBI:30616"/>
        <dbReference type="ChEBI" id="CHEBI:43474"/>
        <dbReference type="ChEBI" id="CHEBI:134413"/>
        <dbReference type="ChEBI" id="CHEBI:456216"/>
        <dbReference type="EC" id="6.3.2.17"/>
    </reaction>
</comment>
<evidence type="ECO:0000259" key="22">
    <source>
        <dbReference type="Pfam" id="PF08245"/>
    </source>
</evidence>
<keyword evidence="9" id="KW-0479">Metal-binding</keyword>
<evidence type="ECO:0000256" key="8">
    <source>
        <dbReference type="ARBA" id="ARBA00022598"/>
    </source>
</evidence>
<comment type="pathway">
    <text evidence="2">Cofactor biosynthesis; tetrahydrofolate biosynthesis; 7,8-dihydrofolate from 2-amino-4-hydroxy-6-hydroxymethyl-7,8-dihydropteridine diphosphate and 4-aminobenzoate: step 2/2.</text>
</comment>
<comment type="pathway">
    <text evidence="3">Cofactor biosynthesis; tetrahydrofolylpolyglutamate biosynthesis.</text>
</comment>
<dbReference type="Proteomes" id="UP000316476">
    <property type="component" value="Unassembled WGS sequence"/>
</dbReference>
<dbReference type="AlphaFoldDB" id="A0A5C6FRW7"/>
<evidence type="ECO:0000256" key="13">
    <source>
        <dbReference type="ARBA" id="ARBA00022909"/>
    </source>
</evidence>
<evidence type="ECO:0000256" key="20">
    <source>
        <dbReference type="ARBA" id="ARBA00049161"/>
    </source>
</evidence>
<keyword evidence="13" id="KW-0289">Folate biosynthesis</keyword>
<dbReference type="InterPro" id="IPR036615">
    <property type="entry name" value="Mur_ligase_C_dom_sf"/>
</dbReference>
<dbReference type="SUPFAM" id="SSF53244">
    <property type="entry name" value="MurD-like peptide ligases, peptide-binding domain"/>
    <property type="match status" value="1"/>
</dbReference>
<evidence type="ECO:0000256" key="19">
    <source>
        <dbReference type="ARBA" id="ARBA00049035"/>
    </source>
</evidence>
<dbReference type="InterPro" id="IPR018109">
    <property type="entry name" value="Folylpolyglutamate_synth_CS"/>
</dbReference>
<dbReference type="InterPro" id="IPR001645">
    <property type="entry name" value="Folylpolyglutamate_synth"/>
</dbReference>
<evidence type="ECO:0000259" key="21">
    <source>
        <dbReference type="Pfam" id="PF02875"/>
    </source>
</evidence>
<dbReference type="GO" id="GO:0005524">
    <property type="term" value="F:ATP binding"/>
    <property type="evidence" value="ECO:0007669"/>
    <property type="project" value="UniProtKB-KW"/>
</dbReference>